<gene>
    <name evidence="1" type="ORF">PAUR_a1769</name>
</gene>
<evidence type="ECO:0000313" key="2">
    <source>
        <dbReference type="Proteomes" id="UP000615755"/>
    </source>
</evidence>
<dbReference type="Proteomes" id="UP000615755">
    <property type="component" value="Unassembled WGS sequence"/>
</dbReference>
<keyword evidence="2" id="KW-1185">Reference proteome</keyword>
<dbReference type="EMBL" id="AQGV01000012">
    <property type="protein sequence ID" value="MBE0368212.1"/>
    <property type="molecule type" value="Genomic_DNA"/>
</dbReference>
<reference evidence="1 2" key="1">
    <citation type="submission" date="2015-03" db="EMBL/GenBank/DDBJ databases">
        <title>Genome sequence of Pseudoalteromonas aurantia.</title>
        <authorList>
            <person name="Xie B.-B."/>
            <person name="Rong J.-C."/>
            <person name="Qin Q.-L."/>
            <person name="Zhang Y.-Z."/>
        </authorList>
    </citation>
    <scope>NUCLEOTIDE SEQUENCE [LARGE SCALE GENOMIC DNA]</scope>
    <source>
        <strain evidence="1 2">208</strain>
    </source>
</reference>
<accession>A0ABR9EBK6</accession>
<proteinExistence type="predicted"/>
<organism evidence="1 2">
    <name type="scientific">Pseudoalteromonas aurantia 208</name>
    <dbReference type="NCBI Taxonomy" id="1314867"/>
    <lineage>
        <taxon>Bacteria</taxon>
        <taxon>Pseudomonadati</taxon>
        <taxon>Pseudomonadota</taxon>
        <taxon>Gammaproteobacteria</taxon>
        <taxon>Alteromonadales</taxon>
        <taxon>Pseudoalteromonadaceae</taxon>
        <taxon>Pseudoalteromonas</taxon>
    </lineage>
</organism>
<protein>
    <submittedName>
        <fullName evidence="1">Uncharacterized protein</fullName>
    </submittedName>
</protein>
<comment type="caution">
    <text evidence="1">The sequence shown here is derived from an EMBL/GenBank/DDBJ whole genome shotgun (WGS) entry which is preliminary data.</text>
</comment>
<name>A0ABR9EBK6_9GAMM</name>
<sequence>MQARYEFYLSLLEYKNELLELYTVFVSTDTSAESYEEILELTKNKLQCNMEGAHRAPSDIAPMLNHTVYGLARNALQYAYS</sequence>
<evidence type="ECO:0000313" key="1">
    <source>
        <dbReference type="EMBL" id="MBE0368212.1"/>
    </source>
</evidence>